<feature type="coiled-coil region" evidence="10">
    <location>
        <begin position="249"/>
        <end position="299"/>
    </location>
</feature>
<name>A0AAW1YBY2_RUBAR</name>
<gene>
    <name evidence="11" type="ORF">M0R45_011725</name>
</gene>
<proteinExistence type="inferred from homology"/>
<keyword evidence="7 10" id="KW-0175">Coiled coil</keyword>
<dbReference type="GO" id="GO:0005886">
    <property type="term" value="C:plasma membrane"/>
    <property type="evidence" value="ECO:0007669"/>
    <property type="project" value="UniProtKB-SubCell"/>
</dbReference>
<keyword evidence="8" id="KW-0472">Membrane</keyword>
<dbReference type="InterPro" id="IPR055282">
    <property type="entry name" value="PPI1-4"/>
</dbReference>
<evidence type="ECO:0000256" key="6">
    <source>
        <dbReference type="ARBA" id="ARBA00022989"/>
    </source>
</evidence>
<evidence type="ECO:0000256" key="1">
    <source>
        <dbReference type="ARBA" id="ARBA00004162"/>
    </source>
</evidence>
<organism evidence="11 12">
    <name type="scientific">Rubus argutus</name>
    <name type="common">Southern blackberry</name>
    <dbReference type="NCBI Taxonomy" id="59490"/>
    <lineage>
        <taxon>Eukaryota</taxon>
        <taxon>Viridiplantae</taxon>
        <taxon>Streptophyta</taxon>
        <taxon>Embryophyta</taxon>
        <taxon>Tracheophyta</taxon>
        <taxon>Spermatophyta</taxon>
        <taxon>Magnoliopsida</taxon>
        <taxon>eudicotyledons</taxon>
        <taxon>Gunneridae</taxon>
        <taxon>Pentapetalae</taxon>
        <taxon>rosids</taxon>
        <taxon>fabids</taxon>
        <taxon>Rosales</taxon>
        <taxon>Rosaceae</taxon>
        <taxon>Rosoideae</taxon>
        <taxon>Rosoideae incertae sedis</taxon>
        <taxon>Rubus</taxon>
    </lineage>
</organism>
<keyword evidence="3" id="KW-1003">Cell membrane</keyword>
<dbReference type="PANTHER" id="PTHR32219:SF16">
    <property type="entry name" value="CORE-2_I-BRANCHING BETA-1,6-N-ACETYLGLUCOSAMINYLTRANSFERASE FAMILY PROTEIN"/>
    <property type="match status" value="1"/>
</dbReference>
<protein>
    <submittedName>
        <fullName evidence="11">Uncharacterized protein</fullName>
    </submittedName>
</protein>
<comment type="similarity">
    <text evidence="9">Belongs to the plant Proton pump-interactor protein family.</text>
</comment>
<evidence type="ECO:0000256" key="10">
    <source>
        <dbReference type="SAM" id="Coils"/>
    </source>
</evidence>
<accession>A0AAW1YBY2</accession>
<evidence type="ECO:0000256" key="7">
    <source>
        <dbReference type="ARBA" id="ARBA00023054"/>
    </source>
</evidence>
<evidence type="ECO:0000313" key="11">
    <source>
        <dbReference type="EMBL" id="KAK9946252.1"/>
    </source>
</evidence>
<keyword evidence="5" id="KW-0256">Endoplasmic reticulum</keyword>
<evidence type="ECO:0000256" key="3">
    <source>
        <dbReference type="ARBA" id="ARBA00022475"/>
    </source>
</evidence>
<dbReference type="AlphaFoldDB" id="A0AAW1YBY2"/>
<reference evidence="11 12" key="1">
    <citation type="journal article" date="2023" name="G3 (Bethesda)">
        <title>A chromosome-length genome assembly and annotation of blackberry (Rubus argutus, cv. 'Hillquist').</title>
        <authorList>
            <person name="Bruna T."/>
            <person name="Aryal R."/>
            <person name="Dudchenko O."/>
            <person name="Sargent D.J."/>
            <person name="Mead D."/>
            <person name="Buti M."/>
            <person name="Cavallini A."/>
            <person name="Hytonen T."/>
            <person name="Andres J."/>
            <person name="Pham M."/>
            <person name="Weisz D."/>
            <person name="Mascagni F."/>
            <person name="Usai G."/>
            <person name="Natali L."/>
            <person name="Bassil N."/>
            <person name="Fernandez G.E."/>
            <person name="Lomsadze A."/>
            <person name="Armour M."/>
            <person name="Olukolu B."/>
            <person name="Poorten T."/>
            <person name="Britton C."/>
            <person name="Davik J."/>
            <person name="Ashrafi H."/>
            <person name="Aiden E.L."/>
            <person name="Borodovsky M."/>
            <person name="Worthington M."/>
        </authorList>
    </citation>
    <scope>NUCLEOTIDE SEQUENCE [LARGE SCALE GENOMIC DNA]</scope>
    <source>
        <strain evidence="11">PI 553951</strain>
    </source>
</reference>
<dbReference type="EMBL" id="JBEDUW010000002">
    <property type="protein sequence ID" value="KAK9946252.1"/>
    <property type="molecule type" value="Genomic_DNA"/>
</dbReference>
<keyword evidence="12" id="KW-1185">Reference proteome</keyword>
<evidence type="ECO:0000256" key="2">
    <source>
        <dbReference type="ARBA" id="ARBA00004389"/>
    </source>
</evidence>
<keyword evidence="6" id="KW-1133">Transmembrane helix</keyword>
<comment type="subcellular location">
    <subcellularLocation>
        <location evidence="1">Cell membrane</location>
        <topology evidence="1">Single-pass membrane protein</topology>
    </subcellularLocation>
    <subcellularLocation>
        <location evidence="2">Endoplasmic reticulum membrane</location>
        <topology evidence="2">Single-pass membrane protein</topology>
    </subcellularLocation>
</comment>
<evidence type="ECO:0000256" key="5">
    <source>
        <dbReference type="ARBA" id="ARBA00022824"/>
    </source>
</evidence>
<evidence type="ECO:0000256" key="8">
    <source>
        <dbReference type="ARBA" id="ARBA00023136"/>
    </source>
</evidence>
<dbReference type="GO" id="GO:0005789">
    <property type="term" value="C:endoplasmic reticulum membrane"/>
    <property type="evidence" value="ECO:0007669"/>
    <property type="project" value="UniProtKB-SubCell"/>
</dbReference>
<dbReference type="PANTHER" id="PTHR32219">
    <property type="entry name" value="RNA-BINDING PROTEIN YLMH-RELATED"/>
    <property type="match status" value="1"/>
</dbReference>
<keyword evidence="4" id="KW-0812">Transmembrane</keyword>
<evidence type="ECO:0000256" key="9">
    <source>
        <dbReference type="ARBA" id="ARBA00038080"/>
    </source>
</evidence>
<dbReference type="Proteomes" id="UP001457282">
    <property type="component" value="Unassembled WGS sequence"/>
</dbReference>
<sequence length="312" mass="36170">MEDLEASLKARIEEAENLIATMGQDKLRITETLEQKMFDQRCLLSRLVCLNSDKEGLIHSVINEKKKMDALQLFLRKLGFTDRLIHSVINEQKKMDALQLFLRKLGFTDNAYQKKPIQSYLSAQEMSKHNLHFRMVHGSKSLAKEKQVLKEFKVKEEKDCFASFWSQWEEDLVFLSENTWWLQHQMPFLISKGDTKDREGEIRELEWRIERCGVVLQKKADKTPISNNRTANANPTIVKGKAWTTFSSKKALQEQVKLAGKKIEQSRKTQLTLGLGPKIGQAERELVALEKDIGSLMKQLPGIDKRKDYYEP</sequence>
<evidence type="ECO:0000256" key="4">
    <source>
        <dbReference type="ARBA" id="ARBA00022692"/>
    </source>
</evidence>
<evidence type="ECO:0000313" key="12">
    <source>
        <dbReference type="Proteomes" id="UP001457282"/>
    </source>
</evidence>
<comment type="caution">
    <text evidence="11">The sequence shown here is derived from an EMBL/GenBank/DDBJ whole genome shotgun (WGS) entry which is preliminary data.</text>
</comment>